<dbReference type="SFLD" id="SFLDS00019">
    <property type="entry name" value="Glutathione_Transferase_(cytos"/>
    <property type="match status" value="1"/>
</dbReference>
<evidence type="ECO:0000313" key="5">
    <source>
        <dbReference type="Proteomes" id="UP000216998"/>
    </source>
</evidence>
<organism evidence="4 5">
    <name type="scientific">Niveispirillum lacus</name>
    <dbReference type="NCBI Taxonomy" id="1981099"/>
    <lineage>
        <taxon>Bacteria</taxon>
        <taxon>Pseudomonadati</taxon>
        <taxon>Pseudomonadota</taxon>
        <taxon>Alphaproteobacteria</taxon>
        <taxon>Rhodospirillales</taxon>
        <taxon>Azospirillaceae</taxon>
        <taxon>Niveispirillum</taxon>
    </lineage>
</organism>
<dbReference type="SFLD" id="SFLDG00358">
    <property type="entry name" value="Main_(cytGST)"/>
    <property type="match status" value="1"/>
</dbReference>
<dbReference type="Pfam" id="PF00043">
    <property type="entry name" value="GST_C"/>
    <property type="match status" value="1"/>
</dbReference>
<protein>
    <recommendedName>
        <fullName evidence="6">Glutathione S-transferase</fullName>
    </recommendedName>
</protein>
<feature type="domain" description="GST C-terminal" evidence="3">
    <location>
        <begin position="86"/>
        <end position="212"/>
    </location>
</feature>
<comment type="caution">
    <text evidence="4">The sequence shown here is derived from an EMBL/GenBank/DDBJ whole genome shotgun (WGS) entry which is preliminary data.</text>
</comment>
<name>A0A255Z3T2_9PROT</name>
<dbReference type="PROSITE" id="PS50405">
    <property type="entry name" value="GST_CTER"/>
    <property type="match status" value="1"/>
</dbReference>
<dbReference type="PANTHER" id="PTHR44051">
    <property type="entry name" value="GLUTATHIONE S-TRANSFERASE-RELATED"/>
    <property type="match status" value="1"/>
</dbReference>
<dbReference type="InterPro" id="IPR010987">
    <property type="entry name" value="Glutathione-S-Trfase_C-like"/>
</dbReference>
<feature type="domain" description="GST N-terminal" evidence="2">
    <location>
        <begin position="1"/>
        <end position="80"/>
    </location>
</feature>
<evidence type="ECO:0008006" key="6">
    <source>
        <dbReference type="Google" id="ProtNLM"/>
    </source>
</evidence>
<evidence type="ECO:0000256" key="1">
    <source>
        <dbReference type="RuleBase" id="RU003494"/>
    </source>
</evidence>
<accession>A0A255Z3T2</accession>
<reference evidence="4 5" key="1">
    <citation type="submission" date="2017-07" db="EMBL/GenBank/DDBJ databases">
        <title>Niveispirillum cyanobacteriorum sp. nov., isolated from cyanobacterial aggregates in a eutrophic lake.</title>
        <authorList>
            <person name="Cai H."/>
        </authorList>
    </citation>
    <scope>NUCLEOTIDE SEQUENCE [LARGE SCALE GENOMIC DNA]</scope>
    <source>
        <strain evidence="5">TH1-14</strain>
    </source>
</reference>
<dbReference type="Gene3D" id="1.20.1050.10">
    <property type="match status" value="1"/>
</dbReference>
<sequence length="212" mass="23636">MYKLYGSPGMANLAPHMALETIGVPYVMVWVDTANQQHHQPEYLRLNPTGRLPTLVDGDQPIFETAAILLHLADRHPQAGLLPPLGSIERARACQWLIHLTNSVQVAFLAYYYPERHVMDPAFADSVKQAAENRLNALFDVVEKALEGREWLGGGGPGIVDFMLLMMVRWGRNFAGRPPRLLHHLGAHAARTTALPAVTRAFEQEGLGQPWY</sequence>
<comment type="similarity">
    <text evidence="1">Belongs to the GST superfamily.</text>
</comment>
<dbReference type="CDD" id="cd03188">
    <property type="entry name" value="GST_C_Beta"/>
    <property type="match status" value="1"/>
</dbReference>
<dbReference type="Gene3D" id="3.40.30.10">
    <property type="entry name" value="Glutaredoxin"/>
    <property type="match status" value="1"/>
</dbReference>
<dbReference type="AlphaFoldDB" id="A0A255Z3T2"/>
<proteinExistence type="inferred from homology"/>
<dbReference type="SFLD" id="SFLDG01150">
    <property type="entry name" value="Main.1:_Beta-like"/>
    <property type="match status" value="1"/>
</dbReference>
<dbReference type="InterPro" id="IPR036249">
    <property type="entry name" value="Thioredoxin-like_sf"/>
</dbReference>
<dbReference type="PANTHER" id="PTHR44051:SF8">
    <property type="entry name" value="GLUTATHIONE S-TRANSFERASE GSTA"/>
    <property type="match status" value="1"/>
</dbReference>
<evidence type="ECO:0000259" key="3">
    <source>
        <dbReference type="PROSITE" id="PS50405"/>
    </source>
</evidence>
<dbReference type="InterPro" id="IPR040079">
    <property type="entry name" value="Glutathione_S-Trfase"/>
</dbReference>
<dbReference type="PROSITE" id="PS50404">
    <property type="entry name" value="GST_NTER"/>
    <property type="match status" value="1"/>
</dbReference>
<evidence type="ECO:0000259" key="2">
    <source>
        <dbReference type="PROSITE" id="PS50404"/>
    </source>
</evidence>
<dbReference type="InterPro" id="IPR036282">
    <property type="entry name" value="Glutathione-S-Trfase_C_sf"/>
</dbReference>
<dbReference type="Pfam" id="PF02798">
    <property type="entry name" value="GST_N"/>
    <property type="match status" value="1"/>
</dbReference>
<dbReference type="Proteomes" id="UP000216998">
    <property type="component" value="Unassembled WGS sequence"/>
</dbReference>
<dbReference type="CDD" id="cd03057">
    <property type="entry name" value="GST_N_Beta"/>
    <property type="match status" value="1"/>
</dbReference>
<dbReference type="SUPFAM" id="SSF47616">
    <property type="entry name" value="GST C-terminal domain-like"/>
    <property type="match status" value="1"/>
</dbReference>
<dbReference type="EMBL" id="NOXU01000026">
    <property type="protein sequence ID" value="OYQ35320.1"/>
    <property type="molecule type" value="Genomic_DNA"/>
</dbReference>
<dbReference type="InterPro" id="IPR004046">
    <property type="entry name" value="GST_C"/>
</dbReference>
<dbReference type="RefSeq" id="WP_094455797.1">
    <property type="nucleotide sequence ID" value="NZ_NOXU01000026.1"/>
</dbReference>
<keyword evidence="5" id="KW-1185">Reference proteome</keyword>
<evidence type="ECO:0000313" key="4">
    <source>
        <dbReference type="EMBL" id="OYQ35320.1"/>
    </source>
</evidence>
<dbReference type="InterPro" id="IPR004045">
    <property type="entry name" value="Glutathione_S-Trfase_N"/>
</dbReference>
<dbReference type="OrthoDB" id="7583243at2"/>
<dbReference type="SUPFAM" id="SSF52833">
    <property type="entry name" value="Thioredoxin-like"/>
    <property type="match status" value="1"/>
</dbReference>
<gene>
    <name evidence="4" type="ORF">CHU95_08890</name>
</gene>